<dbReference type="InterPro" id="IPR050523">
    <property type="entry name" value="AKR_Detox_Biosynth"/>
</dbReference>
<evidence type="ECO:0000259" key="1">
    <source>
        <dbReference type="Pfam" id="PF00248"/>
    </source>
</evidence>
<feature type="domain" description="NADP-dependent oxidoreductase" evidence="1">
    <location>
        <begin position="43"/>
        <end position="312"/>
    </location>
</feature>
<dbReference type="EMBL" id="RFAR01000044">
    <property type="protein sequence ID" value="RMC96964.1"/>
    <property type="molecule type" value="Genomic_DNA"/>
</dbReference>
<dbReference type="GO" id="GO:0005829">
    <property type="term" value="C:cytosol"/>
    <property type="evidence" value="ECO:0007669"/>
    <property type="project" value="TreeGrafter"/>
</dbReference>
<dbReference type="AlphaFoldDB" id="A0A454JI07"/>
<dbReference type="Gene3D" id="3.20.20.100">
    <property type="entry name" value="NADP-dependent oxidoreductase domain"/>
    <property type="match status" value="1"/>
</dbReference>
<organism evidence="2 3">
    <name type="scientific">Aquitalea palustris</name>
    <dbReference type="NCBI Taxonomy" id="2480983"/>
    <lineage>
        <taxon>Bacteria</taxon>
        <taxon>Pseudomonadati</taxon>
        <taxon>Pseudomonadota</taxon>
        <taxon>Betaproteobacteria</taxon>
        <taxon>Neisseriales</taxon>
        <taxon>Chromobacteriaceae</taxon>
        <taxon>Aquitalea</taxon>
    </lineage>
</organism>
<evidence type="ECO:0000313" key="3">
    <source>
        <dbReference type="Proteomes" id="UP000274139"/>
    </source>
</evidence>
<dbReference type="InterPro" id="IPR023210">
    <property type="entry name" value="NADP_OxRdtase_dom"/>
</dbReference>
<dbReference type="PANTHER" id="PTHR43364:SF18">
    <property type="entry name" value="OXIDOREDUCTASE"/>
    <property type="match status" value="1"/>
</dbReference>
<comment type="caution">
    <text evidence="2">The sequence shown here is derived from an EMBL/GenBank/DDBJ whole genome shotgun (WGS) entry which is preliminary data.</text>
</comment>
<dbReference type="SUPFAM" id="SSF51430">
    <property type="entry name" value="NAD(P)-linked oxidoreductase"/>
    <property type="match status" value="1"/>
</dbReference>
<proteinExistence type="predicted"/>
<protein>
    <submittedName>
        <fullName evidence="2">Aldo/keto reductase</fullName>
    </submittedName>
</protein>
<keyword evidence="3" id="KW-1185">Reference proteome</keyword>
<reference evidence="2 3" key="1">
    <citation type="submission" date="2018-10" db="EMBL/GenBank/DDBJ databases">
        <title>Draft genome sequence of Aquitalea MWU14-2217 isolated from a wild cranberry bog in Provincetown, Massachusetts.</title>
        <authorList>
            <person name="Ebadzadsahrai G."/>
            <person name="Soby S."/>
        </authorList>
    </citation>
    <scope>NUCLEOTIDE SEQUENCE [LARGE SCALE GENOMIC DNA]</scope>
    <source>
        <strain evidence="2 3">MWU14-2217</strain>
    </source>
</reference>
<evidence type="ECO:0000313" key="2">
    <source>
        <dbReference type="EMBL" id="RMC96964.1"/>
    </source>
</evidence>
<dbReference type="PANTHER" id="PTHR43364">
    <property type="entry name" value="NADH-SPECIFIC METHYLGLYOXAL REDUCTASE-RELATED"/>
    <property type="match status" value="1"/>
</dbReference>
<name>A0A454JI07_9NEIS</name>
<dbReference type="Pfam" id="PF00248">
    <property type="entry name" value="Aldo_ket_red"/>
    <property type="match status" value="1"/>
</dbReference>
<sequence length="342" mass="36936">MSEYSQQDCAMHYARLGLGGPTLSRLACAALRPDPACPDAVPQATRSIGQALDAGINLFDATSCMDGMAESLLASALGKRRAEVLISSRLGARRNGTHSHPGLSRSDMVWSIEQSLKRLGSDWLDLCVVPHEDPHTPLEETLQTLDDMVRAGKVRYLGFANWPAWKAAQALEMQLRHGWAPFCFGEMHYAINTRSPEREAIPMLQSYGLGMIVKPLPAGLPFSNAGAVQAQGYLTGAAAPDGPRSNHRLAELMRDIAASHQASTKQIALAWLLARDAVSSIVPAFNSAMPQQDALHAMTLQLSPGELLLLDAASTPTPLLPDWFSLQEHQPTAQSEPEKSCA</sequence>
<accession>A0A454JI07</accession>
<dbReference type="InterPro" id="IPR036812">
    <property type="entry name" value="NAD(P)_OxRdtase_dom_sf"/>
</dbReference>
<gene>
    <name evidence="2" type="ORF">EAY64_11215</name>
</gene>
<dbReference type="Proteomes" id="UP000274139">
    <property type="component" value="Unassembled WGS sequence"/>
</dbReference>